<sequence>MADQMDTLLNLLLNVYNAMECPRWSSLVPQGQCFHAPPILVILDSSKFYDHLVKMIIKLHGWLPPDALEGHQTRFRGIFFRTKMFYEESSGMQYFKYLMSVPTLLSAPPNFLQASDQDTYQTQSGNLHSGEFADSQSVAPHEMLLGLGMKAQSSQQQQSSATSNVNPRDERNLSLTRDLGNEQFAKERLFAEAFSHGTV</sequence>
<dbReference type="GO" id="GO:0051015">
    <property type="term" value="F:actin filament binding"/>
    <property type="evidence" value="ECO:0007669"/>
    <property type="project" value="TreeGrafter"/>
</dbReference>
<dbReference type="GO" id="GO:0007015">
    <property type="term" value="P:actin filament organization"/>
    <property type="evidence" value="ECO:0007669"/>
    <property type="project" value="TreeGrafter"/>
</dbReference>
<accession>A0A0K0D4Q7</accession>
<dbReference type="Proteomes" id="UP000035642">
    <property type="component" value="Unassembled WGS sequence"/>
</dbReference>
<proteinExistence type="predicted"/>
<keyword evidence="3" id="KW-1185">Reference proteome</keyword>
<evidence type="ECO:0000259" key="2">
    <source>
        <dbReference type="Pfam" id="PF07651"/>
    </source>
</evidence>
<dbReference type="WBParaSite" id="ACAC_0000505201-mRNA-1">
    <property type="protein sequence ID" value="ACAC_0000505201-mRNA-1"/>
    <property type="gene ID" value="ACAC_0000505201"/>
</dbReference>
<dbReference type="STRING" id="6313.A0A0K0D4Q7"/>
<dbReference type="AlphaFoldDB" id="A0A0K0D4Q7"/>
<dbReference type="Pfam" id="PF07651">
    <property type="entry name" value="ANTH"/>
    <property type="match status" value="1"/>
</dbReference>
<dbReference type="GO" id="GO:0006897">
    <property type="term" value="P:endocytosis"/>
    <property type="evidence" value="ECO:0007669"/>
    <property type="project" value="InterPro"/>
</dbReference>
<reference evidence="4" key="2">
    <citation type="submission" date="2017-02" db="UniProtKB">
        <authorList>
            <consortium name="WormBaseParasite"/>
        </authorList>
    </citation>
    <scope>IDENTIFICATION</scope>
</reference>
<dbReference type="PANTHER" id="PTHR10407:SF15">
    <property type="entry name" value="HUNTINGTIN INTERACTING PROTEIN 1"/>
    <property type="match status" value="1"/>
</dbReference>
<evidence type="ECO:0000313" key="3">
    <source>
        <dbReference type="Proteomes" id="UP000035642"/>
    </source>
</evidence>
<evidence type="ECO:0000256" key="1">
    <source>
        <dbReference type="SAM" id="MobiDB-lite"/>
    </source>
</evidence>
<reference evidence="3" key="1">
    <citation type="submission" date="2012-09" db="EMBL/GenBank/DDBJ databases">
        <authorList>
            <person name="Martin A.A."/>
        </authorList>
    </citation>
    <scope>NUCLEOTIDE SEQUENCE</scope>
</reference>
<dbReference type="InterPro" id="IPR011417">
    <property type="entry name" value="ANTH_dom"/>
</dbReference>
<dbReference type="GO" id="GO:0032051">
    <property type="term" value="F:clathrin light chain binding"/>
    <property type="evidence" value="ECO:0007669"/>
    <property type="project" value="TreeGrafter"/>
</dbReference>
<feature type="region of interest" description="Disordered" evidence="1">
    <location>
        <begin position="150"/>
        <end position="171"/>
    </location>
</feature>
<feature type="domain" description="AP180 N-terminal homology (ANTH)" evidence="2">
    <location>
        <begin position="1"/>
        <end position="119"/>
    </location>
</feature>
<organism evidence="3 4">
    <name type="scientific">Angiostrongylus cantonensis</name>
    <name type="common">Rat lungworm</name>
    <dbReference type="NCBI Taxonomy" id="6313"/>
    <lineage>
        <taxon>Eukaryota</taxon>
        <taxon>Metazoa</taxon>
        <taxon>Ecdysozoa</taxon>
        <taxon>Nematoda</taxon>
        <taxon>Chromadorea</taxon>
        <taxon>Rhabditida</taxon>
        <taxon>Rhabditina</taxon>
        <taxon>Rhabditomorpha</taxon>
        <taxon>Strongyloidea</taxon>
        <taxon>Metastrongylidae</taxon>
        <taxon>Angiostrongylus</taxon>
    </lineage>
</organism>
<dbReference type="GO" id="GO:0030136">
    <property type="term" value="C:clathrin-coated vesicle"/>
    <property type="evidence" value="ECO:0007669"/>
    <property type="project" value="TreeGrafter"/>
</dbReference>
<dbReference type="GO" id="GO:0030864">
    <property type="term" value="C:cortical actin cytoskeleton"/>
    <property type="evidence" value="ECO:0007669"/>
    <property type="project" value="TreeGrafter"/>
</dbReference>
<dbReference type="GO" id="GO:0080025">
    <property type="term" value="F:phosphatidylinositol-3,5-bisphosphate binding"/>
    <property type="evidence" value="ECO:0007669"/>
    <property type="project" value="TreeGrafter"/>
</dbReference>
<dbReference type="GO" id="GO:0048268">
    <property type="term" value="P:clathrin coat assembly"/>
    <property type="evidence" value="ECO:0007669"/>
    <property type="project" value="TreeGrafter"/>
</dbReference>
<protein>
    <submittedName>
        <fullName evidence="4">ANTH domain-containing protein</fullName>
    </submittedName>
</protein>
<dbReference type="GO" id="GO:0035615">
    <property type="term" value="F:clathrin adaptor activity"/>
    <property type="evidence" value="ECO:0007669"/>
    <property type="project" value="TreeGrafter"/>
</dbReference>
<dbReference type="PANTHER" id="PTHR10407">
    <property type="entry name" value="HUNTINGTIN INTERACTING PROTEIN 1"/>
    <property type="match status" value="1"/>
</dbReference>
<dbReference type="GO" id="GO:0043325">
    <property type="term" value="F:phosphatidylinositol-3,4-bisphosphate binding"/>
    <property type="evidence" value="ECO:0007669"/>
    <property type="project" value="TreeGrafter"/>
</dbReference>
<name>A0A0K0D4Q7_ANGCA</name>
<dbReference type="InterPro" id="IPR030224">
    <property type="entry name" value="Sla2_fam"/>
</dbReference>
<evidence type="ECO:0000313" key="4">
    <source>
        <dbReference type="WBParaSite" id="ACAC_0000505201-mRNA-1"/>
    </source>
</evidence>